<feature type="chain" id="PRO_5042571511" evidence="4">
    <location>
        <begin position="31"/>
        <end position="325"/>
    </location>
</feature>
<organism evidence="6 7">
    <name type="scientific">Petromyzon marinus</name>
    <name type="common">Sea lamprey</name>
    <dbReference type="NCBI Taxonomy" id="7757"/>
    <lineage>
        <taxon>Eukaryota</taxon>
        <taxon>Metazoa</taxon>
        <taxon>Chordata</taxon>
        <taxon>Craniata</taxon>
        <taxon>Vertebrata</taxon>
        <taxon>Cyclostomata</taxon>
        <taxon>Hyperoartia</taxon>
        <taxon>Petromyzontiformes</taxon>
        <taxon>Petromyzontidae</taxon>
        <taxon>Petromyzon</taxon>
    </lineage>
</organism>
<feature type="transmembrane region" description="Helical" evidence="3">
    <location>
        <begin position="281"/>
        <end position="303"/>
    </location>
</feature>
<dbReference type="PROSITE" id="PS51162">
    <property type="entry name" value="THYROGLOBULIN_1_2"/>
    <property type="match status" value="1"/>
</dbReference>
<comment type="caution">
    <text evidence="2">Lacks conserved residue(s) required for the propagation of feature annotation.</text>
</comment>
<evidence type="ECO:0000256" key="4">
    <source>
        <dbReference type="SAM" id="SignalP"/>
    </source>
</evidence>
<dbReference type="PANTHER" id="PTHR14168">
    <property type="entry name" value="TUMOR-ASSOCIATED CALCIUM SIGNAL TRANSDUCER"/>
    <property type="match status" value="1"/>
</dbReference>
<reference evidence="7" key="1">
    <citation type="submission" date="2025-08" db="UniProtKB">
        <authorList>
            <consortium name="RefSeq"/>
        </authorList>
    </citation>
    <scope>IDENTIFICATION</scope>
    <source>
        <tissue evidence="7">Sperm</tissue>
    </source>
</reference>
<dbReference type="Gene3D" id="4.10.800.10">
    <property type="entry name" value="Thyroglobulin type-1"/>
    <property type="match status" value="1"/>
</dbReference>
<protein>
    <submittedName>
        <fullName evidence="7">Epithelial cell adhesion molecule-like</fullName>
    </submittedName>
</protein>
<dbReference type="InterPro" id="IPR036857">
    <property type="entry name" value="Thyroglobulin_1_sf"/>
</dbReference>
<feature type="signal peptide" evidence="4">
    <location>
        <begin position="1"/>
        <end position="30"/>
    </location>
</feature>
<accession>A0AAJ7TLF4</accession>
<dbReference type="CDD" id="cd00191">
    <property type="entry name" value="TY"/>
    <property type="match status" value="1"/>
</dbReference>
<keyword evidence="1" id="KW-1015">Disulfide bond</keyword>
<keyword evidence="3" id="KW-0472">Membrane</keyword>
<keyword evidence="6" id="KW-1185">Reference proteome</keyword>
<dbReference type="Pfam" id="PF00086">
    <property type="entry name" value="Thyroglobulin_1"/>
    <property type="match status" value="1"/>
</dbReference>
<evidence type="ECO:0000313" key="6">
    <source>
        <dbReference type="Proteomes" id="UP001318040"/>
    </source>
</evidence>
<evidence type="ECO:0000259" key="5">
    <source>
        <dbReference type="PROSITE" id="PS51162"/>
    </source>
</evidence>
<dbReference type="KEGG" id="pmrn:116947288"/>
<dbReference type="SMART" id="SM00211">
    <property type="entry name" value="TY"/>
    <property type="match status" value="1"/>
</dbReference>
<name>A0AAJ7TLF4_PETMA</name>
<dbReference type="InterPro" id="IPR000716">
    <property type="entry name" value="Thyroglobulin_1"/>
</dbReference>
<dbReference type="RefSeq" id="XP_032818733.1">
    <property type="nucleotide sequence ID" value="XM_032962842.1"/>
</dbReference>
<evidence type="ECO:0000256" key="1">
    <source>
        <dbReference type="ARBA" id="ARBA00023157"/>
    </source>
</evidence>
<keyword evidence="3" id="KW-1133">Transmembrane helix</keyword>
<keyword evidence="4" id="KW-0732">Signal</keyword>
<evidence type="ECO:0000313" key="7">
    <source>
        <dbReference type="RefSeq" id="XP_032818733.1"/>
    </source>
</evidence>
<evidence type="ECO:0000256" key="3">
    <source>
        <dbReference type="SAM" id="Phobius"/>
    </source>
</evidence>
<gene>
    <name evidence="7" type="primary">LOC116947288</name>
</gene>
<dbReference type="PANTHER" id="PTHR14168:SF4">
    <property type="entry name" value="EPITHELIAL CELL ADHESION MOLECULE PRECURSOR"/>
    <property type="match status" value="1"/>
</dbReference>
<proteinExistence type="predicted"/>
<dbReference type="Proteomes" id="UP001318040">
    <property type="component" value="Chromosome 29"/>
</dbReference>
<keyword evidence="3" id="KW-0812">Transmembrane</keyword>
<dbReference type="AlphaFoldDB" id="A0AAJ7TLF4"/>
<sequence length="325" mass="35820">MASSSLGARCVLVMVAALALVLGMVARASAQDMCPACNGVDPCVSACRFNPYATKCIVDCTSGCKALWKDPENKVINCEKLTPRCFLMHQESDALKRQSRSGPASGGRLDTDGLYDPKCFDNGTFKAEQSNETTRQRWCVNSAGVRNTDKLVDADPECKRLVMCTQIVLDFFVNTTHPAVRESQFKTRLQKVMQDSFLLSPSQMSETKMDDAGNVLITIVAGNTSADQDVGTVAYYLEKQFLKGELPGLPREVLDLSKRGAQVWYYDDEPPRMNMKHMAPGIIAIICVLVLSLVAAIIVIVVMKKRSSKKKDNTFEGQELQQKLT</sequence>
<dbReference type="GO" id="GO:0016020">
    <property type="term" value="C:membrane"/>
    <property type="evidence" value="ECO:0007669"/>
    <property type="project" value="InterPro"/>
</dbReference>
<feature type="domain" description="Thyroglobulin type-1" evidence="5">
    <location>
        <begin position="75"/>
        <end position="158"/>
    </location>
</feature>
<dbReference type="SUPFAM" id="SSF57610">
    <property type="entry name" value="Thyroglobulin type-1 domain"/>
    <property type="match status" value="1"/>
</dbReference>
<dbReference type="GeneID" id="116947288"/>
<evidence type="ECO:0000256" key="2">
    <source>
        <dbReference type="PROSITE-ProRule" id="PRU00500"/>
    </source>
</evidence>
<dbReference type="PROSITE" id="PS00484">
    <property type="entry name" value="THYROGLOBULIN_1_1"/>
    <property type="match status" value="1"/>
</dbReference>
<dbReference type="InterPro" id="IPR043406">
    <property type="entry name" value="EPCAM/Trop-2"/>
</dbReference>